<evidence type="ECO:0000256" key="1">
    <source>
        <dbReference type="ARBA" id="ARBA00004123"/>
    </source>
</evidence>
<accession>A0A166EJG3</accession>
<protein>
    <recommendedName>
        <fullName evidence="3 6">DNA replication complex GINS protein PSF3</fullName>
    </recommendedName>
</protein>
<dbReference type="CDD" id="cd11713">
    <property type="entry name" value="GINS_A_psf3"/>
    <property type="match status" value="1"/>
</dbReference>
<dbReference type="GO" id="GO:0000811">
    <property type="term" value="C:GINS complex"/>
    <property type="evidence" value="ECO:0007669"/>
    <property type="project" value="UniProtKB-UniRule"/>
</dbReference>
<dbReference type="Proteomes" id="UP000076798">
    <property type="component" value="Unassembled WGS sequence"/>
</dbReference>
<feature type="domain" description="GINS subunit" evidence="7">
    <location>
        <begin position="71"/>
        <end position="178"/>
    </location>
</feature>
<comment type="similarity">
    <text evidence="2 6">Belongs to the GINS3/PSF3 family.</text>
</comment>
<comment type="subunit">
    <text evidence="6">Component of the GINS complex.</text>
</comment>
<evidence type="ECO:0000259" key="7">
    <source>
        <dbReference type="Pfam" id="PF05916"/>
    </source>
</evidence>
<dbReference type="SUPFAM" id="SSF160059">
    <property type="entry name" value="PriA/YqbF domain"/>
    <property type="match status" value="1"/>
</dbReference>
<evidence type="ECO:0000256" key="6">
    <source>
        <dbReference type="RuleBase" id="RU367161"/>
    </source>
</evidence>
<dbReference type="SUPFAM" id="SSF158573">
    <property type="entry name" value="GINS helical bundle-like"/>
    <property type="match status" value="1"/>
</dbReference>
<proteinExistence type="inferred from homology"/>
<sequence length="186" mass="20577">MEDSYYSIDAILAENQKLQCTFKHSVPGLGYLEGGDAKDIKESDRVQLAYWLALRPLLQTGSADFTIPASFSQRVQNALNAEPRSVRLSSLVGGGGHWYALGRMIAQLLDHKEATQLAGLLNKTFQQRLIDLMDQAQHFGGSSTTSGQGGEDFREGFDATERELFALAQDSTRATKIWHESSDKNH</sequence>
<keyword evidence="4 6" id="KW-0235">DNA replication</keyword>
<evidence type="ECO:0000313" key="10">
    <source>
        <dbReference type="Proteomes" id="UP000076798"/>
    </source>
</evidence>
<dbReference type="InterPro" id="IPR055221">
    <property type="entry name" value="PSF3_N"/>
</dbReference>
<evidence type="ECO:0000256" key="3">
    <source>
        <dbReference type="ARBA" id="ARBA00015140"/>
    </source>
</evidence>
<dbReference type="STRING" id="1314776.A0A166EJG3"/>
<organism evidence="9 10">
    <name type="scientific">Sistotremastrum suecicum HHB10207 ss-3</name>
    <dbReference type="NCBI Taxonomy" id="1314776"/>
    <lineage>
        <taxon>Eukaryota</taxon>
        <taxon>Fungi</taxon>
        <taxon>Dikarya</taxon>
        <taxon>Basidiomycota</taxon>
        <taxon>Agaricomycotina</taxon>
        <taxon>Agaricomycetes</taxon>
        <taxon>Sistotremastrales</taxon>
        <taxon>Sistotremastraceae</taxon>
        <taxon>Sistotremastrum</taxon>
    </lineage>
</organism>
<dbReference type="CDD" id="cd21693">
    <property type="entry name" value="GINS_B_Psf3"/>
    <property type="match status" value="1"/>
</dbReference>
<name>A0A166EJG3_9AGAM</name>
<dbReference type="InterPro" id="IPR010492">
    <property type="entry name" value="GINS_Psf3"/>
</dbReference>
<evidence type="ECO:0000256" key="5">
    <source>
        <dbReference type="ARBA" id="ARBA00023242"/>
    </source>
</evidence>
<evidence type="ECO:0000259" key="8">
    <source>
        <dbReference type="Pfam" id="PF22466"/>
    </source>
</evidence>
<reference evidence="9 10" key="1">
    <citation type="journal article" date="2016" name="Mol. Biol. Evol.">
        <title>Comparative Genomics of Early-Diverging Mushroom-Forming Fungi Provides Insights into the Origins of Lignocellulose Decay Capabilities.</title>
        <authorList>
            <person name="Nagy L.G."/>
            <person name="Riley R."/>
            <person name="Tritt A."/>
            <person name="Adam C."/>
            <person name="Daum C."/>
            <person name="Floudas D."/>
            <person name="Sun H."/>
            <person name="Yadav J.S."/>
            <person name="Pangilinan J."/>
            <person name="Larsson K.H."/>
            <person name="Matsuura K."/>
            <person name="Barry K."/>
            <person name="Labutti K."/>
            <person name="Kuo R."/>
            <person name="Ohm R.A."/>
            <person name="Bhattacharya S.S."/>
            <person name="Shirouzu T."/>
            <person name="Yoshinaga Y."/>
            <person name="Martin F.M."/>
            <person name="Grigoriev I.V."/>
            <person name="Hibbett D.S."/>
        </authorList>
    </citation>
    <scope>NUCLEOTIDE SEQUENCE [LARGE SCALE GENOMIC DNA]</scope>
    <source>
        <strain evidence="9 10">HHB10207 ss-3</strain>
    </source>
</reference>
<evidence type="ECO:0000313" key="9">
    <source>
        <dbReference type="EMBL" id="KZT39663.1"/>
    </source>
</evidence>
<keyword evidence="5 6" id="KW-0539">Nucleus</keyword>
<dbReference type="OrthoDB" id="10251744at2759"/>
<evidence type="ECO:0000256" key="4">
    <source>
        <dbReference type="ARBA" id="ARBA00022705"/>
    </source>
</evidence>
<comment type="subcellular location">
    <subcellularLocation>
        <location evidence="1 6">Nucleus</location>
    </subcellularLocation>
</comment>
<dbReference type="PANTHER" id="PTHR22768:SF0">
    <property type="entry name" value="DNA REPLICATION COMPLEX GINS PROTEIN PSF3"/>
    <property type="match status" value="1"/>
</dbReference>
<dbReference type="PANTHER" id="PTHR22768">
    <property type="entry name" value="DNA REPLICATION COMPLEX GINS PROTEIN PSF3"/>
    <property type="match status" value="1"/>
</dbReference>
<dbReference type="Pfam" id="PF05916">
    <property type="entry name" value="Sld5"/>
    <property type="match status" value="1"/>
</dbReference>
<gene>
    <name evidence="9" type="ORF">SISSUDRAFT_1127913</name>
</gene>
<dbReference type="AlphaFoldDB" id="A0A166EJG3"/>
<comment type="function">
    <text evidence="6">The GINS complex plays an essential role in the initiation of DNA replication.</text>
</comment>
<keyword evidence="10" id="KW-1185">Reference proteome</keyword>
<evidence type="ECO:0000256" key="2">
    <source>
        <dbReference type="ARBA" id="ARBA00006343"/>
    </source>
</evidence>
<dbReference type="InterPro" id="IPR021151">
    <property type="entry name" value="GINS_A"/>
</dbReference>
<dbReference type="InterPro" id="IPR036224">
    <property type="entry name" value="GINS_bundle-like_dom_sf"/>
</dbReference>
<dbReference type="Pfam" id="PF22466">
    <property type="entry name" value="PSF3_N"/>
    <property type="match status" value="1"/>
</dbReference>
<dbReference type="EMBL" id="KV428043">
    <property type="protein sequence ID" value="KZT39663.1"/>
    <property type="molecule type" value="Genomic_DNA"/>
</dbReference>
<dbReference type="InterPro" id="IPR038437">
    <property type="entry name" value="GINS_Psf3_sf"/>
</dbReference>
<dbReference type="GO" id="GO:1902975">
    <property type="term" value="P:mitotic DNA replication initiation"/>
    <property type="evidence" value="ECO:0007669"/>
    <property type="project" value="TreeGrafter"/>
</dbReference>
<dbReference type="Gene3D" id="1.20.58.2050">
    <property type="match status" value="1"/>
</dbReference>
<feature type="domain" description="DNA replication complex GINS protein PSF3 N-terminal" evidence="8">
    <location>
        <begin position="6"/>
        <end position="53"/>
    </location>
</feature>